<evidence type="ECO:0000313" key="2">
    <source>
        <dbReference type="EMBL" id="KAK3182984.1"/>
    </source>
</evidence>
<dbReference type="PANTHER" id="PTHR31669:SF302">
    <property type="entry name" value="PROTEIN FAR1-RELATED SEQUENCE"/>
    <property type="match status" value="1"/>
</dbReference>
<comment type="similarity">
    <text evidence="1">Belongs to the FHY3/FAR1 family.</text>
</comment>
<proteinExistence type="inferred from homology"/>
<keyword evidence="1" id="KW-0863">Zinc-finger</keyword>
<dbReference type="GO" id="GO:0006355">
    <property type="term" value="P:regulation of DNA-templated transcription"/>
    <property type="evidence" value="ECO:0007669"/>
    <property type="project" value="UniProtKB-UniRule"/>
</dbReference>
<evidence type="ECO:0000313" key="3">
    <source>
        <dbReference type="Proteomes" id="UP001281410"/>
    </source>
</evidence>
<reference evidence="2" key="1">
    <citation type="journal article" date="2023" name="Plant J.">
        <title>Genome sequences and population genomics provide insights into the demographic history, inbreeding, and mutation load of two 'living fossil' tree species of Dipteronia.</title>
        <authorList>
            <person name="Feng Y."/>
            <person name="Comes H.P."/>
            <person name="Chen J."/>
            <person name="Zhu S."/>
            <person name="Lu R."/>
            <person name="Zhang X."/>
            <person name="Li P."/>
            <person name="Qiu J."/>
            <person name="Olsen K.M."/>
            <person name="Qiu Y."/>
        </authorList>
    </citation>
    <scope>NUCLEOTIDE SEQUENCE</scope>
    <source>
        <strain evidence="2">NBL</strain>
    </source>
</reference>
<evidence type="ECO:0000256" key="1">
    <source>
        <dbReference type="RuleBase" id="RU367018"/>
    </source>
</evidence>
<keyword evidence="1" id="KW-0539">Nucleus</keyword>
<dbReference type="Proteomes" id="UP001281410">
    <property type="component" value="Unassembled WGS sequence"/>
</dbReference>
<name>A0AAD9ZKR9_9ROSI</name>
<comment type="caution">
    <text evidence="2">The sequence shown here is derived from an EMBL/GenBank/DDBJ whole genome shotgun (WGS) entry which is preliminary data.</text>
</comment>
<accession>A0AAD9ZKR9</accession>
<dbReference type="GO" id="GO:0005634">
    <property type="term" value="C:nucleus"/>
    <property type="evidence" value="ECO:0007669"/>
    <property type="project" value="UniProtKB-SubCell"/>
</dbReference>
<keyword evidence="1" id="KW-0479">Metal-binding</keyword>
<keyword evidence="1" id="KW-0862">Zinc</keyword>
<comment type="function">
    <text evidence="1">Putative transcription activator involved in regulating light control of development.</text>
</comment>
<dbReference type="GO" id="GO:0008270">
    <property type="term" value="F:zinc ion binding"/>
    <property type="evidence" value="ECO:0007669"/>
    <property type="project" value="UniProtKB-UniRule"/>
</dbReference>
<dbReference type="EMBL" id="JANJYJ010000010">
    <property type="protein sequence ID" value="KAK3182984.1"/>
    <property type="molecule type" value="Genomic_DNA"/>
</dbReference>
<dbReference type="PANTHER" id="PTHR31669">
    <property type="entry name" value="PROTEIN FAR1-RELATED SEQUENCE 10-RELATED"/>
    <property type="match status" value="1"/>
</dbReference>
<sequence length="161" mass="19286">MYEISSKWVLVYVNHVFSTEMSSSQRVESYHAFFKRYVSKKNSLLDFITRFNRAIARQRHEELIADHVDINEKPLLKMPNLIEKQMVEIYTRKISYTFQEELWESFYYIVELIRENDDQCIYTIERPDESSSRVREIVDSTSNNEITNLSIEDEDIYSSAD</sequence>
<dbReference type="InterPro" id="IPR031052">
    <property type="entry name" value="FHY3/FAR1"/>
</dbReference>
<keyword evidence="3" id="KW-1185">Reference proteome</keyword>
<comment type="subcellular location">
    <subcellularLocation>
        <location evidence="1">Nucleus</location>
    </subcellularLocation>
</comment>
<protein>
    <recommendedName>
        <fullName evidence="1">Protein FAR1-RELATED SEQUENCE</fullName>
    </recommendedName>
</protein>
<organism evidence="2 3">
    <name type="scientific">Dipteronia sinensis</name>
    <dbReference type="NCBI Taxonomy" id="43782"/>
    <lineage>
        <taxon>Eukaryota</taxon>
        <taxon>Viridiplantae</taxon>
        <taxon>Streptophyta</taxon>
        <taxon>Embryophyta</taxon>
        <taxon>Tracheophyta</taxon>
        <taxon>Spermatophyta</taxon>
        <taxon>Magnoliopsida</taxon>
        <taxon>eudicotyledons</taxon>
        <taxon>Gunneridae</taxon>
        <taxon>Pentapetalae</taxon>
        <taxon>rosids</taxon>
        <taxon>malvids</taxon>
        <taxon>Sapindales</taxon>
        <taxon>Sapindaceae</taxon>
        <taxon>Hippocastanoideae</taxon>
        <taxon>Acereae</taxon>
        <taxon>Dipteronia</taxon>
    </lineage>
</organism>
<gene>
    <name evidence="2" type="ORF">Dsin_030270</name>
</gene>
<dbReference type="AlphaFoldDB" id="A0AAD9ZKR9"/>